<feature type="coiled-coil region" evidence="2">
    <location>
        <begin position="357"/>
        <end position="426"/>
    </location>
</feature>
<accession>A0A8D7AJY9</accession>
<proteinExistence type="inferred from homology"/>
<dbReference type="AlphaFoldDB" id="A0A8D7AJY9"/>
<sequence length="451" mass="50970">METSPANRLPEADSLPDGFVEVSADPPSPPSSDYKDALLDLHPFSEQLVASPAETLTTDFLVDGTEKLDISGDFLTRGDNVGDGPDSVARDGILESKPGDDVSKELSAPQNEVLIGACLQGRAQGDGRNQTKGQLELHATNLKVRYIAAYAECSKSFESSEAKRKVGKRNTKSEKELLGFTLKYQKVIAERDAAVAVRERLESLCRELQRQNKMLMDECQRVSTEGQNMRLDLSTKFNDAIKDISSKLEVQKDECLSQLKENEMLRNKLKLLADQYSLSEQHFAQKLQQKTLELQLADLKLKQQEEKSAKEETQMQLYAEQVSQLMATEKSLRLQLAADEERFQQFQDALSKSNEVFEAFKQEMEKMTKLIKELKKENEFLKSKCEKSDIALVKLIEERESMKKQLEKVKNQKEKLESLCRSLQAERKHNLAKTISDPVAVQLTPSKEEDS</sequence>
<feature type="coiled-coil region" evidence="2">
    <location>
        <begin position="191"/>
        <end position="225"/>
    </location>
</feature>
<feature type="region of interest" description="Disordered" evidence="3">
    <location>
        <begin position="79"/>
        <end position="104"/>
    </location>
</feature>
<organism evidence="4">
    <name type="scientific">Musa acuminata subsp. malaccensis</name>
    <name type="common">Wild banana</name>
    <name type="synonym">Musa malaccensis</name>
    <dbReference type="NCBI Taxonomy" id="214687"/>
    <lineage>
        <taxon>Eukaryota</taxon>
        <taxon>Viridiplantae</taxon>
        <taxon>Streptophyta</taxon>
        <taxon>Embryophyta</taxon>
        <taxon>Tracheophyta</taxon>
        <taxon>Spermatophyta</taxon>
        <taxon>Magnoliopsida</taxon>
        <taxon>Liliopsida</taxon>
        <taxon>Zingiberales</taxon>
        <taxon>Musaceae</taxon>
        <taxon>Musa</taxon>
    </lineage>
</organism>
<evidence type="ECO:0000256" key="2">
    <source>
        <dbReference type="SAM" id="Coils"/>
    </source>
</evidence>
<dbReference type="PANTHER" id="PTHR16127">
    <property type="entry name" value="TAXILIN"/>
    <property type="match status" value="1"/>
</dbReference>
<evidence type="ECO:0000256" key="1">
    <source>
        <dbReference type="ARBA" id="ARBA00009550"/>
    </source>
</evidence>
<protein>
    <submittedName>
        <fullName evidence="4">(wild Malaysian banana) hypothetical protein</fullName>
    </submittedName>
</protein>
<keyword evidence="2" id="KW-0175">Coiled coil</keyword>
<dbReference type="PANTHER" id="PTHR16127:SF13">
    <property type="entry name" value="GH01188P"/>
    <property type="match status" value="1"/>
</dbReference>
<name>A0A8D7AJY9_MUSAM</name>
<evidence type="ECO:0000313" key="4">
    <source>
        <dbReference type="EMBL" id="CAG1850625.1"/>
    </source>
</evidence>
<reference evidence="4" key="1">
    <citation type="submission" date="2021-03" db="EMBL/GenBank/DDBJ databases">
        <authorList>
            <consortium name="Genoscope - CEA"/>
            <person name="William W."/>
        </authorList>
    </citation>
    <scope>NUCLEOTIDE SEQUENCE</scope>
    <source>
        <strain evidence="4">Doubled-haploid Pahang</strain>
    </source>
</reference>
<gene>
    <name evidence="4" type="ORF">GSMUA_199410.1</name>
</gene>
<comment type="similarity">
    <text evidence="1">Belongs to the taxilin family.</text>
</comment>
<feature type="compositionally biased region" description="Basic and acidic residues" evidence="3">
    <location>
        <begin position="88"/>
        <end position="104"/>
    </location>
</feature>
<dbReference type="EMBL" id="HG996468">
    <property type="protein sequence ID" value="CAG1850625.1"/>
    <property type="molecule type" value="Genomic_DNA"/>
</dbReference>
<feature type="coiled-coil region" evidence="2">
    <location>
        <begin position="287"/>
        <end position="321"/>
    </location>
</feature>
<dbReference type="GO" id="GO:0019905">
    <property type="term" value="F:syntaxin binding"/>
    <property type="evidence" value="ECO:0007669"/>
    <property type="project" value="InterPro"/>
</dbReference>
<dbReference type="InterPro" id="IPR026183">
    <property type="entry name" value="Taxilin_fam"/>
</dbReference>
<feature type="region of interest" description="Disordered" evidence="3">
    <location>
        <begin position="1"/>
        <end position="36"/>
    </location>
</feature>
<evidence type="ECO:0000256" key="3">
    <source>
        <dbReference type="SAM" id="MobiDB-lite"/>
    </source>
</evidence>
<dbReference type="Pfam" id="PF09728">
    <property type="entry name" value="Taxilin"/>
    <property type="match status" value="1"/>
</dbReference>